<keyword evidence="2 9" id="KW-0812">Transmembrane</keyword>
<proteinExistence type="predicted"/>
<protein>
    <recommendedName>
        <fullName evidence="10">RING-type domain-containing protein</fullName>
    </recommendedName>
</protein>
<sequence length="190" mass="21428">MDRRRELHLLHKCSVMAYPPPPRPGSSSVFNGYLLITVATFIMLLIAIALLVSTCRCLACRFLTLPALWQCFGCWRKRKETKEAEGIPVCRYREEQSFSTECSVCLTAFEEGEKVRQLPGCRHSFHAPCVDMWLCSHSSCPSCRAPVPQARSGCQGTERGDEDLVHQVRRQPQQQAMEDREMVIAIAAAP</sequence>
<organism evidence="11 12">
    <name type="scientific">Vanilla planifolia</name>
    <name type="common">Vanilla</name>
    <dbReference type="NCBI Taxonomy" id="51239"/>
    <lineage>
        <taxon>Eukaryota</taxon>
        <taxon>Viridiplantae</taxon>
        <taxon>Streptophyta</taxon>
        <taxon>Embryophyta</taxon>
        <taxon>Tracheophyta</taxon>
        <taxon>Spermatophyta</taxon>
        <taxon>Magnoliopsida</taxon>
        <taxon>Liliopsida</taxon>
        <taxon>Asparagales</taxon>
        <taxon>Orchidaceae</taxon>
        <taxon>Vanilloideae</taxon>
        <taxon>Vanilleae</taxon>
        <taxon>Vanilla</taxon>
    </lineage>
</organism>
<dbReference type="EMBL" id="JADCNL010000007">
    <property type="protein sequence ID" value="KAG0473540.1"/>
    <property type="molecule type" value="Genomic_DNA"/>
</dbReference>
<evidence type="ECO:0000256" key="9">
    <source>
        <dbReference type="SAM" id="Phobius"/>
    </source>
</evidence>
<dbReference type="GO" id="GO:0008270">
    <property type="term" value="F:zinc ion binding"/>
    <property type="evidence" value="ECO:0007669"/>
    <property type="project" value="UniProtKB-KW"/>
</dbReference>
<comment type="subcellular location">
    <subcellularLocation>
        <location evidence="1">Membrane</location>
    </subcellularLocation>
</comment>
<dbReference type="Proteomes" id="UP000636800">
    <property type="component" value="Chromosome 7"/>
</dbReference>
<evidence type="ECO:0000256" key="2">
    <source>
        <dbReference type="ARBA" id="ARBA00022692"/>
    </source>
</evidence>
<dbReference type="InterPro" id="IPR001841">
    <property type="entry name" value="Znf_RING"/>
</dbReference>
<keyword evidence="3" id="KW-0479">Metal-binding</keyword>
<keyword evidence="4 8" id="KW-0863">Zinc-finger</keyword>
<keyword evidence="5" id="KW-0862">Zinc</keyword>
<comment type="caution">
    <text evidence="11">The sequence shown here is derived from an EMBL/GenBank/DDBJ whole genome shotgun (WGS) entry which is preliminary data.</text>
</comment>
<dbReference type="OrthoDB" id="2021186at2759"/>
<accession>A0A835QHS7</accession>
<dbReference type="GO" id="GO:0016020">
    <property type="term" value="C:membrane"/>
    <property type="evidence" value="ECO:0007669"/>
    <property type="project" value="UniProtKB-SubCell"/>
</dbReference>
<dbReference type="Gene3D" id="3.30.40.10">
    <property type="entry name" value="Zinc/RING finger domain, C3HC4 (zinc finger)"/>
    <property type="match status" value="1"/>
</dbReference>
<evidence type="ECO:0000256" key="5">
    <source>
        <dbReference type="ARBA" id="ARBA00022833"/>
    </source>
</evidence>
<reference evidence="11 12" key="1">
    <citation type="journal article" date="2020" name="Nat. Food">
        <title>A phased Vanilla planifolia genome enables genetic improvement of flavour and production.</title>
        <authorList>
            <person name="Hasing T."/>
            <person name="Tang H."/>
            <person name="Brym M."/>
            <person name="Khazi F."/>
            <person name="Huang T."/>
            <person name="Chambers A.H."/>
        </authorList>
    </citation>
    <scope>NUCLEOTIDE SEQUENCE [LARGE SCALE GENOMIC DNA]</scope>
    <source>
        <tissue evidence="11">Leaf</tissue>
    </source>
</reference>
<keyword evidence="6 9" id="KW-1133">Transmembrane helix</keyword>
<evidence type="ECO:0000256" key="8">
    <source>
        <dbReference type="PROSITE-ProRule" id="PRU00175"/>
    </source>
</evidence>
<feature type="domain" description="RING-type" evidence="10">
    <location>
        <begin position="102"/>
        <end position="144"/>
    </location>
</feature>
<dbReference type="SUPFAM" id="SSF57850">
    <property type="entry name" value="RING/U-box"/>
    <property type="match status" value="1"/>
</dbReference>
<evidence type="ECO:0000256" key="6">
    <source>
        <dbReference type="ARBA" id="ARBA00022989"/>
    </source>
</evidence>
<dbReference type="PANTHER" id="PTHR46539">
    <property type="entry name" value="E3 UBIQUITIN-PROTEIN LIGASE ATL42"/>
    <property type="match status" value="1"/>
</dbReference>
<dbReference type="PROSITE" id="PS50089">
    <property type="entry name" value="ZF_RING_2"/>
    <property type="match status" value="1"/>
</dbReference>
<dbReference type="SMART" id="SM00184">
    <property type="entry name" value="RING"/>
    <property type="match status" value="1"/>
</dbReference>
<evidence type="ECO:0000313" key="11">
    <source>
        <dbReference type="EMBL" id="KAG0473540.1"/>
    </source>
</evidence>
<name>A0A835QHS7_VANPL</name>
<evidence type="ECO:0000256" key="1">
    <source>
        <dbReference type="ARBA" id="ARBA00004370"/>
    </source>
</evidence>
<keyword evidence="12" id="KW-1185">Reference proteome</keyword>
<dbReference type="AlphaFoldDB" id="A0A835QHS7"/>
<feature type="transmembrane region" description="Helical" evidence="9">
    <location>
        <begin position="33"/>
        <end position="52"/>
    </location>
</feature>
<evidence type="ECO:0000313" key="12">
    <source>
        <dbReference type="Proteomes" id="UP000636800"/>
    </source>
</evidence>
<evidence type="ECO:0000256" key="4">
    <source>
        <dbReference type="ARBA" id="ARBA00022771"/>
    </source>
</evidence>
<gene>
    <name evidence="11" type="ORF">HPP92_015397</name>
</gene>
<evidence type="ECO:0000256" key="7">
    <source>
        <dbReference type="ARBA" id="ARBA00023136"/>
    </source>
</evidence>
<keyword evidence="7 9" id="KW-0472">Membrane</keyword>
<evidence type="ECO:0000259" key="10">
    <source>
        <dbReference type="PROSITE" id="PS50089"/>
    </source>
</evidence>
<evidence type="ECO:0000256" key="3">
    <source>
        <dbReference type="ARBA" id="ARBA00022723"/>
    </source>
</evidence>
<dbReference type="PANTHER" id="PTHR46539:SF9">
    <property type="entry name" value="RING-H2 FINGER PROTEIN ATL56"/>
    <property type="match status" value="1"/>
</dbReference>
<dbReference type="Pfam" id="PF13639">
    <property type="entry name" value="zf-RING_2"/>
    <property type="match status" value="1"/>
</dbReference>
<dbReference type="InterPro" id="IPR013083">
    <property type="entry name" value="Znf_RING/FYVE/PHD"/>
</dbReference>